<dbReference type="AlphaFoldDB" id="A0A1T3NJI0"/>
<sequence>MRAPAAPPAREPAAPAGRTVCVETTVRRFLAEVFALMADVSDPDVRDSALILMFHRIRENLPLIKSTVLLCLEASDTIRGIG</sequence>
<protein>
    <submittedName>
        <fullName evidence="1">Uncharacterized protein</fullName>
    </submittedName>
</protein>
<name>A0A1T3NJI0_9ACTN</name>
<reference evidence="1 2" key="1">
    <citation type="submission" date="2017-03" db="EMBL/GenBank/DDBJ databases">
        <title>Draft genome sequence of Streptomyces scabrisporus NF3, endophyte isolated from Amphipterygium adstringens.</title>
        <authorList>
            <person name="Vazquez M."/>
            <person name="Ceapa C.D."/>
            <person name="Rodriguez Luna D."/>
            <person name="Sanchez Esquivel S."/>
        </authorList>
    </citation>
    <scope>NUCLEOTIDE SEQUENCE [LARGE SCALE GENOMIC DNA]</scope>
    <source>
        <strain evidence="1 2">NF3</strain>
    </source>
</reference>
<organism evidence="1 2">
    <name type="scientific">Embleya scabrispora</name>
    <dbReference type="NCBI Taxonomy" id="159449"/>
    <lineage>
        <taxon>Bacteria</taxon>
        <taxon>Bacillati</taxon>
        <taxon>Actinomycetota</taxon>
        <taxon>Actinomycetes</taxon>
        <taxon>Kitasatosporales</taxon>
        <taxon>Streptomycetaceae</taxon>
        <taxon>Embleya</taxon>
    </lineage>
</organism>
<accession>A0A1T3NJI0</accession>
<gene>
    <name evidence="1" type="ORF">B4N89_46215</name>
</gene>
<evidence type="ECO:0000313" key="2">
    <source>
        <dbReference type="Proteomes" id="UP000190037"/>
    </source>
</evidence>
<dbReference type="STRING" id="159449.B4N89_46215"/>
<comment type="caution">
    <text evidence="1">The sequence shown here is derived from an EMBL/GenBank/DDBJ whole genome shotgun (WGS) entry which is preliminary data.</text>
</comment>
<evidence type="ECO:0000313" key="1">
    <source>
        <dbReference type="EMBL" id="OPC76870.1"/>
    </source>
</evidence>
<keyword evidence="2" id="KW-1185">Reference proteome</keyword>
<dbReference type="Proteomes" id="UP000190037">
    <property type="component" value="Unassembled WGS sequence"/>
</dbReference>
<proteinExistence type="predicted"/>
<dbReference type="EMBL" id="MWQN01000005">
    <property type="protein sequence ID" value="OPC76870.1"/>
    <property type="molecule type" value="Genomic_DNA"/>
</dbReference>